<dbReference type="InterPro" id="IPR016024">
    <property type="entry name" value="ARM-type_fold"/>
</dbReference>
<evidence type="ECO:0000313" key="6">
    <source>
        <dbReference type="EMBL" id="EGG22499.1"/>
    </source>
</evidence>
<organism evidence="6 7">
    <name type="scientific">Cavenderia fasciculata</name>
    <name type="common">Slime mold</name>
    <name type="synonym">Dictyostelium fasciculatum</name>
    <dbReference type="NCBI Taxonomy" id="261658"/>
    <lineage>
        <taxon>Eukaryota</taxon>
        <taxon>Amoebozoa</taxon>
        <taxon>Evosea</taxon>
        <taxon>Eumycetozoa</taxon>
        <taxon>Dictyostelia</taxon>
        <taxon>Acytosteliales</taxon>
        <taxon>Cavenderiaceae</taxon>
        <taxon>Cavenderia</taxon>
    </lineage>
</organism>
<sequence length="2675" mass="295688">MSVTADTVKRDTEDVVNGSSSAANQETDDNNNSNNVESLDEQQQQQQEAEALDDEEDQIASIYQALQSPTLRDKRSTLEKLRSSTSPVLDSSNNSNISTTSSTTSTATPQNIVQHASEITETSLATLAVTRDSRIVQVVLDTVRSVLDTVAHAPEGADKDAAVTAIVNNIVAQAKKQVKPDSSLKFPYISHLLTVSIIVLERLHRALKVDQINILISNQSKLLNLLSLSQISHAESSLIHTLINNRPVYEFYNNYVNNTSDALSSVQTLYFIGILIKYDVAKRQLVNTKDIYLNYYNKVILNSPQPLSIENHLYFEPLFKIMDLNDFTNIILPTISRVIKRSPDEITMILTTILEKSNFDITNLTKSQITPLLIPVLQIASIQKNLLKRVFTAISQKTKDIKIFTSSVEDILKVLSSPGNINLKLNTLYALKALSNNTFELNEKLNISKIIVPIVSTYLEKEFQKINRIQGFKTIGECLKSDEDAIKTQAINALSTSFSSKVDAKKYEKKLTAINTSFTEPLLTILKNIKNPATCETGTTAAVANYIISLATTPTVGAKLLADKNIVPLIYGQQSFLHQIGFLNRVAKEDTVPAVIAKAIGQIKSFASVKGGDKFVYQSALQLALHPGNWHVRRQAIASLRTLVKENSELTNVFFVEYVKLVDTKQQPQNPTQQPLTQSHYNIILKAILSPSLDAKHYATLALVSNHPTVGRVWPQCMNRIGKTSIDMLKSDTLRELVAHLFGSAGLLNKKNPLYQQAFINTIAAFTTFNIAPVIEQFIANFIKAFNHVSTLKMFTPLQLAILAHPEGDLYEEHKTAVQTSTSSERRGKAPKAKSAEEQKEEDFKRRLEEKKKKESGEEERLAKERLKAIQEQTVVRRDVQQSIEVVHVVLRALESMVRASPRFVGEFIGPVYLNLLDLFKNDFVYEAAKSVYSSLALTIPHRFKIGQYYAQQSTYLIDNILFHPVMSDMQVLSAIQRTLGHLKELSQRELLPASAFNFFWPIVKNGLEKTISLTIQELSMEITERHSVPQSTQMYPRGSMISALIIVVSTSPRLEEKAKRSIFNVIGGVEETDIKELMEGLISPHHQVRLISLQGLERIPSIHSPSFPWEDHYIAKLWFAKFDAEVTTSQLAEKIWNGTNLQMTQDYLSAMKDSLYNTSAEVRTINADALKAVAGLFPATIRQDAFDVLFPRFEECIPDEIRDTKALQKVRISIATALSGLGAAVLSADDMRHVFDWIIQYGLSDVREDIQQEFVATGCKIIASDKGKLYSNELLKIFEEFLARPDTGSADQDTVRASVVVYMGSLAKHMEPTNPRVATIIDSIVQALATPSEPVQMSVSKCITQLLQHFKKQGERLIPILFNNIKMSQDYAERRGNAFGLAGAIKGLGISSLKQYDIVATLTSYVDDKKHPYTRQGALFAFECICSTLGRIFEPYVIQILPKLLVCFGDSSEDVRKACAETARVIMSQLSGHGVKIVLPVLLKSLDDRQWRTKEGSIELLGAMAFCAPKQLSSCLPTIVPKLTNVLNDTHIKVHQAARIALQHIGSVIRNPEIQIHVPLVLKTFDDPDIYSRELLENLLNTNYIHTIDAASLSLIMPILERTLKERSSEVKKMTCQIVGNLCSLTEPKEIVPYISVLMPTLKQVLLDPIPEVRAICARALGLLVRGMGEDNFVDLVPWLLETVKSDQGPVERSGAAQGLSEVLAALDISRFNSLIGELITMCNSTRPHVREGVLSMFIFLPISLGNLFLPYLPRVLPQVLKGLADDHEPVREVCMRCGNSIINQFAVNGIEVIVPSLERVLFHENWRIRLSAVQLFGDLLYRLSGMPPQAIAAAAAGSSTNTPVEEEKPQEPSPVLKGRKGRKNAVQEEEEVESSNSPVLRADIYKILGKERLDRILSSLYMMRFDVNSSVRQKVLLIWKFVVNNTPKTLREILPSLVEMIIQSIGSSNIEKRQIAAKTLGDVVSKLGDRILPEILPILQRGLDSEEEETRQGVCIGLTEVISSARSLLLPFLSAVVGCINKALCDELVEVREAAARAFDQLYATFGSKAGNEILPPLIQLLDSRDPIVASNALDGLRQIVLVKSSIVLPFVIPKLLAKPISTSNVQALSALASDASQGLFNHLPTIVSTLIEAFTSEHIANKKEIKEAASKICKSIDSTGLEILIPLLIEQTEVRLPAIRLGACELIGDFCATTSLDIEDQVEGLLEGLIKLLDDPDKAVQVAANQAMALVTKTVRKDNLQFLQVVHSGVEALVDELVDEDALISGFCIPKGLACVLPLLLNGLRYGSADQRELATTTMQTIIKHTSQDIVKGSVMEITGPLILTIGDKFPWGVKSAILETLSLLITKCPASMKIFLHQLQHTFIKALGDAHKVVRNNAASALGLLMTLSPSVDQLVGSLIVGLTTADSTSQEVKLQALQSIFDKKPKIDQANLDKCLATVVEFLYQPAEELRVLGAQVLGAASKSFVSIDTLVAFVKTSLLSASGTAGVRYGKSLALNEIIKVSGQSLIAQGSLNQAIIQTCQSDCKDDKAQIRESSAHLAKSYLLHVPSVASDLLPSVCHLIGDQASSVAITALNVVKSYTKANPQAVIPFLNIIVPPTMNRLKERANLPLKLACERNLVHSLQIFKESYIMDDYLKSIQSDQVLCTQITDYHRRVLIKLAPDSDTESKF</sequence>
<feature type="compositionally biased region" description="Basic and acidic residues" evidence="4">
    <location>
        <begin position="73"/>
        <end position="82"/>
    </location>
</feature>
<dbReference type="KEGG" id="dfa:DFA_04627"/>
<dbReference type="InterPro" id="IPR057546">
    <property type="entry name" value="HEAT_GCN1"/>
</dbReference>
<feature type="region of interest" description="Disordered" evidence="4">
    <location>
        <begin position="814"/>
        <end position="862"/>
    </location>
</feature>
<reference evidence="7" key="1">
    <citation type="journal article" date="2011" name="Genome Res.">
        <title>Phylogeny-wide analysis of social amoeba genomes highlights ancient origins for complex intercellular communication.</title>
        <authorList>
            <person name="Heidel A.J."/>
            <person name="Lawal H.M."/>
            <person name="Felder M."/>
            <person name="Schilde C."/>
            <person name="Helps N.R."/>
            <person name="Tunggal B."/>
            <person name="Rivero F."/>
            <person name="John U."/>
            <person name="Schleicher M."/>
            <person name="Eichinger L."/>
            <person name="Platzer M."/>
            <person name="Noegel A.A."/>
            <person name="Schaap P."/>
            <person name="Gloeckner G."/>
        </authorList>
    </citation>
    <scope>NUCLEOTIDE SEQUENCE [LARGE SCALE GENOMIC DNA]</scope>
    <source>
        <strain evidence="7">SH3</strain>
    </source>
</reference>
<dbReference type="InterPro" id="IPR056810">
    <property type="entry name" value="GNC1-like_N"/>
</dbReference>
<evidence type="ECO:0000256" key="1">
    <source>
        <dbReference type="ARBA" id="ARBA00007366"/>
    </source>
</evidence>
<dbReference type="SUPFAM" id="SSF48371">
    <property type="entry name" value="ARM repeat"/>
    <property type="match status" value="3"/>
</dbReference>
<dbReference type="Proteomes" id="UP000007797">
    <property type="component" value="Unassembled WGS sequence"/>
</dbReference>
<dbReference type="EMBL" id="GL883009">
    <property type="protein sequence ID" value="EGG22499.1"/>
    <property type="molecule type" value="Genomic_DNA"/>
</dbReference>
<dbReference type="Pfam" id="PF23271">
    <property type="entry name" value="HEAT_GCN1"/>
    <property type="match status" value="1"/>
</dbReference>
<dbReference type="InterPro" id="IPR021133">
    <property type="entry name" value="HEAT_type_2"/>
</dbReference>
<evidence type="ECO:0000256" key="3">
    <source>
        <dbReference type="PROSITE-ProRule" id="PRU00103"/>
    </source>
</evidence>
<dbReference type="Pfam" id="PF25786">
    <property type="entry name" value="HEAT_GCN1_C"/>
    <property type="match status" value="1"/>
</dbReference>
<dbReference type="SMART" id="SM01349">
    <property type="entry name" value="TOG"/>
    <property type="match status" value="1"/>
</dbReference>
<feature type="compositionally biased region" description="Basic and acidic residues" evidence="4">
    <location>
        <begin position="824"/>
        <end position="862"/>
    </location>
</feature>
<dbReference type="Gene3D" id="1.25.10.10">
    <property type="entry name" value="Leucine-rich Repeat Variant"/>
    <property type="match status" value="7"/>
</dbReference>
<dbReference type="Pfam" id="PF24984">
    <property type="entry name" value="HEAT_EF3_GNC1"/>
    <property type="match status" value="1"/>
</dbReference>
<feature type="region of interest" description="Disordered" evidence="4">
    <location>
        <begin position="73"/>
        <end position="110"/>
    </location>
</feature>
<feature type="repeat" description="HEAT" evidence="3">
    <location>
        <begin position="1639"/>
        <end position="1677"/>
    </location>
</feature>
<dbReference type="FunFam" id="1.25.10.10:FF:000096">
    <property type="entry name" value="eIF-2-alpha kinase activator gcn1"/>
    <property type="match status" value="1"/>
</dbReference>
<dbReference type="GO" id="GO:0019887">
    <property type="term" value="F:protein kinase regulator activity"/>
    <property type="evidence" value="ECO:0007669"/>
    <property type="project" value="TreeGrafter"/>
</dbReference>
<dbReference type="InterPro" id="IPR011989">
    <property type="entry name" value="ARM-like"/>
</dbReference>
<accession>F4PQ36</accession>
<dbReference type="OrthoDB" id="5148094at2759"/>
<dbReference type="GeneID" id="14874639"/>
<evidence type="ECO:0000256" key="4">
    <source>
        <dbReference type="SAM" id="MobiDB-lite"/>
    </source>
</evidence>
<protein>
    <submittedName>
        <fullName evidence="6">HEAT repeat-containing protein</fullName>
    </submittedName>
</protein>
<feature type="domain" description="TOG" evidence="5">
    <location>
        <begin position="1346"/>
        <end position="1578"/>
    </location>
</feature>
<dbReference type="OMA" id="SMKIFLH"/>
<feature type="region of interest" description="Disordered" evidence="4">
    <location>
        <begin position="1836"/>
        <end position="1874"/>
    </location>
</feature>
<dbReference type="STRING" id="1054147.F4PQ36"/>
<dbReference type="PANTHER" id="PTHR23346:SF7">
    <property type="entry name" value="STALLED RIBOSOME SENSOR GCN1"/>
    <property type="match status" value="1"/>
</dbReference>
<dbReference type="GO" id="GO:0005829">
    <property type="term" value="C:cytosol"/>
    <property type="evidence" value="ECO:0007669"/>
    <property type="project" value="TreeGrafter"/>
</dbReference>
<dbReference type="PANTHER" id="PTHR23346">
    <property type="entry name" value="TRANSLATIONAL ACTIVATOR GCN1-RELATED"/>
    <property type="match status" value="1"/>
</dbReference>
<keyword evidence="2" id="KW-0677">Repeat</keyword>
<dbReference type="GO" id="GO:0034198">
    <property type="term" value="P:cellular response to amino acid starvation"/>
    <property type="evidence" value="ECO:0007669"/>
    <property type="project" value="TreeGrafter"/>
</dbReference>
<evidence type="ECO:0000313" key="7">
    <source>
        <dbReference type="Proteomes" id="UP000007797"/>
    </source>
</evidence>
<gene>
    <name evidence="6" type="ORF">DFA_04627</name>
</gene>
<comment type="similarity">
    <text evidence="1">Belongs to the GCN1 family.</text>
</comment>
<dbReference type="PROSITE" id="PS50077">
    <property type="entry name" value="HEAT_REPEAT"/>
    <property type="match status" value="2"/>
</dbReference>
<dbReference type="Pfam" id="PF24987">
    <property type="entry name" value="HEAT_EF3_N"/>
    <property type="match status" value="1"/>
</dbReference>
<dbReference type="InterPro" id="IPR034085">
    <property type="entry name" value="TOG"/>
</dbReference>
<feature type="compositionally biased region" description="Low complexity" evidence="4">
    <location>
        <begin position="30"/>
        <end position="49"/>
    </location>
</feature>
<dbReference type="GO" id="GO:0006417">
    <property type="term" value="P:regulation of translation"/>
    <property type="evidence" value="ECO:0007669"/>
    <property type="project" value="TreeGrafter"/>
</dbReference>
<dbReference type="Pfam" id="PF24993">
    <property type="entry name" value="GNC1_N"/>
    <property type="match status" value="1"/>
</dbReference>
<proteinExistence type="inferred from homology"/>
<feature type="compositionally biased region" description="Low complexity" evidence="4">
    <location>
        <begin position="91"/>
        <end position="106"/>
    </location>
</feature>
<name>F4PQ36_CACFS</name>
<feature type="region of interest" description="Disordered" evidence="4">
    <location>
        <begin position="1"/>
        <end position="55"/>
    </location>
</feature>
<dbReference type="RefSeq" id="XP_004360350.1">
    <property type="nucleotide sequence ID" value="XM_004360293.1"/>
</dbReference>
<evidence type="ECO:0000256" key="2">
    <source>
        <dbReference type="ARBA" id="ARBA00022737"/>
    </source>
</evidence>
<feature type="repeat" description="HEAT" evidence="3">
    <location>
        <begin position="2208"/>
        <end position="2244"/>
    </location>
</feature>
<keyword evidence="7" id="KW-1185">Reference proteome</keyword>
<evidence type="ECO:0000259" key="5">
    <source>
        <dbReference type="SMART" id="SM01349"/>
    </source>
</evidence>